<dbReference type="Gene3D" id="1.25.10.10">
    <property type="entry name" value="Leucine-rich Repeat Variant"/>
    <property type="match status" value="1"/>
</dbReference>
<dbReference type="EMBL" id="VHLL01000002">
    <property type="protein sequence ID" value="MCT8337030.1"/>
    <property type="molecule type" value="Genomic_DNA"/>
</dbReference>
<dbReference type="InterPro" id="IPR016024">
    <property type="entry name" value="ARM-type_fold"/>
</dbReference>
<proteinExistence type="predicted"/>
<organism evidence="1 2">
    <name type="scientific">Methanoculleus formosensis</name>
    <dbReference type="NCBI Taxonomy" id="2590886"/>
    <lineage>
        <taxon>Archaea</taxon>
        <taxon>Methanobacteriati</taxon>
        <taxon>Methanobacteriota</taxon>
        <taxon>Stenosarchaea group</taxon>
        <taxon>Methanomicrobia</taxon>
        <taxon>Methanomicrobiales</taxon>
        <taxon>Methanomicrobiaceae</taxon>
        <taxon>Methanoculleus</taxon>
    </lineage>
</organism>
<reference evidence="1" key="1">
    <citation type="submission" date="2019-06" db="EMBL/GenBank/DDBJ databases">
        <title>Methanoculleus strain from Tamsui River, Taipei, Taiwan.</title>
        <authorList>
            <person name="You Y.-T."/>
            <person name="Chen S.-C."/>
            <person name="Lai S.-J."/>
            <person name="Lee Y.-C."/>
            <person name="Lai M.-C."/>
        </authorList>
    </citation>
    <scope>NUCLEOTIDE SEQUENCE</scope>
    <source>
        <strain evidence="1">Afa-1</strain>
    </source>
</reference>
<protein>
    <submittedName>
        <fullName evidence="1">HEAT repeat domain-containing protein</fullName>
    </submittedName>
</protein>
<comment type="caution">
    <text evidence="1">The sequence shown here is derived from an EMBL/GenBank/DDBJ whole genome shotgun (WGS) entry which is preliminary data.</text>
</comment>
<dbReference type="InterPro" id="IPR011989">
    <property type="entry name" value="ARM-like"/>
</dbReference>
<sequence>MATIDEVDTMRDSRDIDGLIRALADEDEFVRSQAALSLGTLADPKASEPLMRMQKEDPSASAREAAATAYKWVVGRIREAGPAR</sequence>
<evidence type="ECO:0000313" key="2">
    <source>
        <dbReference type="Proteomes" id="UP001065682"/>
    </source>
</evidence>
<evidence type="ECO:0000313" key="1">
    <source>
        <dbReference type="EMBL" id="MCT8337030.1"/>
    </source>
</evidence>
<dbReference type="SUPFAM" id="SSF48371">
    <property type="entry name" value="ARM repeat"/>
    <property type="match status" value="1"/>
</dbReference>
<dbReference type="Proteomes" id="UP001065682">
    <property type="component" value="Unassembled WGS sequence"/>
</dbReference>
<dbReference type="AlphaFoldDB" id="A0A9E4ZMH9"/>
<name>A0A9E4ZMH9_9EURY</name>
<dbReference type="RefSeq" id="WP_261597097.1">
    <property type="nucleotide sequence ID" value="NZ_VHLL01000002.1"/>
</dbReference>
<dbReference type="Pfam" id="PF13646">
    <property type="entry name" value="HEAT_2"/>
    <property type="match status" value="1"/>
</dbReference>
<gene>
    <name evidence="1" type="ORF">FKB36_05850</name>
</gene>
<keyword evidence="2" id="KW-1185">Reference proteome</keyword>
<accession>A0A9E4ZMH9</accession>